<gene>
    <name evidence="2" type="ORF">J4215_00460</name>
</gene>
<feature type="coiled-coil region" evidence="1">
    <location>
        <begin position="294"/>
        <end position="321"/>
    </location>
</feature>
<reference evidence="2" key="2">
    <citation type="submission" date="2021-05" db="EMBL/GenBank/DDBJ databases">
        <title>Protein family content uncovers lineage relationships and bacterial pathway maintenance mechanisms in DPANN archaea.</title>
        <authorList>
            <person name="Castelle C.J."/>
            <person name="Meheust R."/>
            <person name="Jaffe A.L."/>
            <person name="Seitz K."/>
            <person name="Gong X."/>
            <person name="Baker B.J."/>
            <person name="Banfield J.F."/>
        </authorList>
    </citation>
    <scope>NUCLEOTIDE SEQUENCE</scope>
    <source>
        <strain evidence="2">RIFCSPLOWO2_01_FULL_AR10_48_17</strain>
    </source>
</reference>
<evidence type="ECO:0000313" key="3">
    <source>
        <dbReference type="Proteomes" id="UP000675968"/>
    </source>
</evidence>
<accession>A0A8T4L3I7</accession>
<comment type="caution">
    <text evidence="2">The sequence shown here is derived from an EMBL/GenBank/DDBJ whole genome shotgun (WGS) entry which is preliminary data.</text>
</comment>
<organism evidence="2 3">
    <name type="scientific">Candidatus Iainarchaeum sp</name>
    <dbReference type="NCBI Taxonomy" id="3101447"/>
    <lineage>
        <taxon>Archaea</taxon>
        <taxon>Candidatus Iainarchaeota</taxon>
        <taxon>Candidatus Iainarchaeia</taxon>
        <taxon>Candidatus Iainarchaeales</taxon>
        <taxon>Candidatus Iainarchaeaceae</taxon>
        <taxon>Candidatus Iainarchaeum</taxon>
    </lineage>
</organism>
<feature type="coiled-coil region" evidence="1">
    <location>
        <begin position="152"/>
        <end position="179"/>
    </location>
</feature>
<dbReference type="AlphaFoldDB" id="A0A8T4L3I7"/>
<evidence type="ECO:0000313" key="2">
    <source>
        <dbReference type="EMBL" id="MBS3061034.1"/>
    </source>
</evidence>
<proteinExistence type="predicted"/>
<protein>
    <submittedName>
        <fullName evidence="2">Uncharacterized protein</fullName>
    </submittedName>
</protein>
<dbReference type="Proteomes" id="UP000675968">
    <property type="component" value="Unassembled WGS sequence"/>
</dbReference>
<dbReference type="EMBL" id="JAGVWC010000005">
    <property type="protein sequence ID" value="MBS3061034.1"/>
    <property type="molecule type" value="Genomic_DNA"/>
</dbReference>
<reference evidence="2" key="1">
    <citation type="submission" date="2021-03" db="EMBL/GenBank/DDBJ databases">
        <authorList>
            <person name="Jaffe A."/>
        </authorList>
    </citation>
    <scope>NUCLEOTIDE SEQUENCE</scope>
    <source>
        <strain evidence="2">RIFCSPLOWO2_01_FULL_AR10_48_17</strain>
    </source>
</reference>
<sequence>MGHFENSVVFLQKLVSNLGSDLSENEWSGFERNRFIVAGEKTVKGIGSVVAGLTNAEHFAELSASETASEFREKKIELLKLSDRLKRNVEMESNRSGDSAELFPEKRLFNANFSGLQHETQTLLLQVAYLSEKALLDARRRELSPLQEPSTAKTLLHLLREKESELQETKSRQFALQKQALLGVSSEPSLMDLEADLSSSFGRIQLGQQRVEQQFSRHQELSEKMLDSTLSLRNEVSGLQESISALSEKHQDLLLRLKKETEYARELALRIEHETVGLRGKYTTQILDLNQQVLKAREEEAQKFEKRLASLEKENHKQHELVDHFKTVVEGKEKTIRRLEDYNVHLRLVLATHVKHKAAKDAFLPENQNNKKKKNAN</sequence>
<keyword evidence="1" id="KW-0175">Coiled coil</keyword>
<evidence type="ECO:0000256" key="1">
    <source>
        <dbReference type="SAM" id="Coils"/>
    </source>
</evidence>
<name>A0A8T4L3I7_9ARCH</name>